<dbReference type="GO" id="GO:0010181">
    <property type="term" value="F:FMN binding"/>
    <property type="evidence" value="ECO:0007669"/>
    <property type="project" value="InterPro"/>
</dbReference>
<dbReference type="Proteomes" id="UP001264335">
    <property type="component" value="Unassembled WGS sequence"/>
</dbReference>
<dbReference type="Gene3D" id="3.90.1010.20">
    <property type="match status" value="1"/>
</dbReference>
<evidence type="ECO:0000313" key="4">
    <source>
        <dbReference type="Proteomes" id="UP001260773"/>
    </source>
</evidence>
<dbReference type="EMBL" id="JARPWY010000006">
    <property type="protein sequence ID" value="MDT2513263.1"/>
    <property type="molecule type" value="Genomic_DNA"/>
</dbReference>
<name>A0AAW8SGI8_ENTAV</name>
<feature type="domain" description="FMN-binding" evidence="1">
    <location>
        <begin position="51"/>
        <end position="126"/>
    </location>
</feature>
<protein>
    <submittedName>
        <fullName evidence="2">FMN-binding protein</fullName>
    </submittedName>
</protein>
<dbReference type="EMBL" id="JARPWH010000027">
    <property type="protein sequence ID" value="MDT2402609.1"/>
    <property type="molecule type" value="Genomic_DNA"/>
</dbReference>
<dbReference type="SMART" id="SM00900">
    <property type="entry name" value="FMN_bind"/>
    <property type="match status" value="1"/>
</dbReference>
<evidence type="ECO:0000313" key="3">
    <source>
        <dbReference type="EMBL" id="MDT2513263.1"/>
    </source>
</evidence>
<proteinExistence type="predicted"/>
<dbReference type="Pfam" id="PF04205">
    <property type="entry name" value="FMN_bind"/>
    <property type="match status" value="1"/>
</dbReference>
<dbReference type="InterPro" id="IPR007329">
    <property type="entry name" value="FMN-bd"/>
</dbReference>
<dbReference type="Proteomes" id="UP001260773">
    <property type="component" value="Unassembled WGS sequence"/>
</dbReference>
<evidence type="ECO:0000313" key="2">
    <source>
        <dbReference type="EMBL" id="MDT2402609.1"/>
    </source>
</evidence>
<dbReference type="AlphaFoldDB" id="A0AAW8SGI8"/>
<evidence type="ECO:0000313" key="5">
    <source>
        <dbReference type="Proteomes" id="UP001264335"/>
    </source>
</evidence>
<sequence length="127" mass="13697">MGKRIMIILIVAILLVVCVKVGADFLTKRTLKKVKINEVPISQVADGEYVGEAQIKPVSAKVNVQVENGKITDIEIKDHMTGLGKNGEKIIDQIINKQSLDVDAISGATQSSVTITKAVENALTQEN</sequence>
<accession>A0AAW8SGI8</accession>
<dbReference type="GO" id="GO:0016020">
    <property type="term" value="C:membrane"/>
    <property type="evidence" value="ECO:0007669"/>
    <property type="project" value="InterPro"/>
</dbReference>
<dbReference type="RefSeq" id="WP_227150818.1">
    <property type="nucleotide sequence ID" value="NZ_CAAKNX010000018.1"/>
</dbReference>
<comment type="caution">
    <text evidence="2">The sequence shown here is derived from an EMBL/GenBank/DDBJ whole genome shotgun (WGS) entry which is preliminary data.</text>
</comment>
<organism evidence="2 4">
    <name type="scientific">Enterococcus avium</name>
    <name type="common">Streptococcus avium</name>
    <dbReference type="NCBI Taxonomy" id="33945"/>
    <lineage>
        <taxon>Bacteria</taxon>
        <taxon>Bacillati</taxon>
        <taxon>Bacillota</taxon>
        <taxon>Bacilli</taxon>
        <taxon>Lactobacillales</taxon>
        <taxon>Enterococcaceae</taxon>
        <taxon>Enterococcus</taxon>
    </lineage>
</organism>
<evidence type="ECO:0000259" key="1">
    <source>
        <dbReference type="SMART" id="SM00900"/>
    </source>
</evidence>
<gene>
    <name evidence="2" type="ORF">P7D43_09510</name>
    <name evidence="3" type="ORF">P7D79_03335</name>
</gene>
<reference evidence="2 5" key="1">
    <citation type="submission" date="2023-03" db="EMBL/GenBank/DDBJ databases">
        <authorList>
            <person name="Shen W."/>
            <person name="Cai J."/>
        </authorList>
    </citation>
    <scope>NUCLEOTIDE SEQUENCE</scope>
    <source>
        <strain evidence="2">P33-2</strain>
        <strain evidence="3 5">Y2</strain>
    </source>
</reference>